<evidence type="ECO:0000313" key="1">
    <source>
        <dbReference type="EMBL" id="GAA4461832.1"/>
    </source>
</evidence>
<sequence>MDKIPKDKFFKVYANLPINLRDEIVLVLPDRGPVTWNVAYLEISHETELGNQIVGKLSDLKII</sequence>
<name>A0ABP8N8P4_9BACT</name>
<dbReference type="Proteomes" id="UP001500067">
    <property type="component" value="Unassembled WGS sequence"/>
</dbReference>
<gene>
    <name evidence="1" type="ORF">GCM10023093_07290</name>
</gene>
<comment type="caution">
    <text evidence="1">The sequence shown here is derived from an EMBL/GenBank/DDBJ whole genome shotgun (WGS) entry which is preliminary data.</text>
</comment>
<reference evidence="2" key="1">
    <citation type="journal article" date="2019" name="Int. J. Syst. Evol. Microbiol.">
        <title>The Global Catalogue of Microorganisms (GCM) 10K type strain sequencing project: providing services to taxonomists for standard genome sequencing and annotation.</title>
        <authorList>
            <consortium name="The Broad Institute Genomics Platform"/>
            <consortium name="The Broad Institute Genome Sequencing Center for Infectious Disease"/>
            <person name="Wu L."/>
            <person name="Ma J."/>
        </authorList>
    </citation>
    <scope>NUCLEOTIDE SEQUENCE [LARGE SCALE GENOMIC DNA]</scope>
    <source>
        <strain evidence="2">JCM 32105</strain>
    </source>
</reference>
<proteinExistence type="predicted"/>
<evidence type="ECO:0000313" key="2">
    <source>
        <dbReference type="Proteomes" id="UP001500067"/>
    </source>
</evidence>
<dbReference type="EMBL" id="BAABFA010000005">
    <property type="protein sequence ID" value="GAA4461832.1"/>
    <property type="molecule type" value="Genomic_DNA"/>
</dbReference>
<keyword evidence="2" id="KW-1185">Reference proteome</keyword>
<accession>A0ABP8N8P4</accession>
<organism evidence="1 2">
    <name type="scientific">Nemorincola caseinilytica</name>
    <dbReference type="NCBI Taxonomy" id="2054315"/>
    <lineage>
        <taxon>Bacteria</taxon>
        <taxon>Pseudomonadati</taxon>
        <taxon>Bacteroidota</taxon>
        <taxon>Chitinophagia</taxon>
        <taxon>Chitinophagales</taxon>
        <taxon>Chitinophagaceae</taxon>
        <taxon>Nemorincola</taxon>
    </lineage>
</organism>
<protein>
    <submittedName>
        <fullName evidence="1">Uncharacterized protein</fullName>
    </submittedName>
</protein>